<evidence type="ECO:0000256" key="1">
    <source>
        <dbReference type="SAM" id="Phobius"/>
    </source>
</evidence>
<dbReference type="InterPro" id="IPR009732">
    <property type="entry name" value="DUF1304"/>
</dbReference>
<sequence length="131" mass="14610">MILTAKIFTALVALLHFFFLILEMFHWDRPLGLKVFGHKLEAARSSKVLAANQGLYNGFLSASLVYGLYKGGQIGHQFQVFFLICVVVAGVYGALTASRKIFFIQSLPALIALLLTYFYPDTVASHIKSFF</sequence>
<evidence type="ECO:0000313" key="2">
    <source>
        <dbReference type="EMBL" id="CBW25649.1"/>
    </source>
</evidence>
<dbReference type="PATRIC" id="fig|862908.3.peg.717"/>
<protein>
    <submittedName>
        <fullName evidence="2">Membrane protein</fullName>
    </submittedName>
</protein>
<dbReference type="STRING" id="862908.BMS_0745"/>
<feature type="transmembrane region" description="Helical" evidence="1">
    <location>
        <begin position="6"/>
        <end position="27"/>
    </location>
</feature>
<gene>
    <name evidence="2" type="ordered locus">BMS_0745</name>
</gene>
<feature type="transmembrane region" description="Helical" evidence="1">
    <location>
        <begin position="102"/>
        <end position="119"/>
    </location>
</feature>
<dbReference type="Proteomes" id="UP000008963">
    <property type="component" value="Chromosome"/>
</dbReference>
<keyword evidence="3" id="KW-1185">Reference proteome</keyword>
<dbReference type="HOGENOM" id="CLU_129819_0_1_7"/>
<dbReference type="eggNOG" id="COG3759">
    <property type="taxonomic scope" value="Bacteria"/>
</dbReference>
<dbReference type="RefSeq" id="WP_014243435.1">
    <property type="nucleotide sequence ID" value="NC_016620.1"/>
</dbReference>
<keyword evidence="1" id="KW-0812">Transmembrane</keyword>
<proteinExistence type="predicted"/>
<dbReference type="OrthoDB" id="9803832at2"/>
<name>E1X5T2_HALMS</name>
<keyword evidence="1" id="KW-0472">Membrane</keyword>
<dbReference type="EMBL" id="FQ312005">
    <property type="protein sequence ID" value="CBW25649.1"/>
    <property type="molecule type" value="Genomic_DNA"/>
</dbReference>
<evidence type="ECO:0000313" key="3">
    <source>
        <dbReference type="Proteomes" id="UP000008963"/>
    </source>
</evidence>
<keyword evidence="1" id="KW-1133">Transmembrane helix</keyword>
<dbReference type="KEGG" id="bmx:BMS_0745"/>
<reference evidence="3" key="1">
    <citation type="journal article" date="2013" name="ISME J.">
        <title>A small predatory core genome in the divergent marine Bacteriovorax marinus SJ and the terrestrial Bdellovibrio bacteriovorus.</title>
        <authorList>
            <person name="Crossman L.C."/>
            <person name="Chen H."/>
            <person name="Cerdeno-Tarraga A.M."/>
            <person name="Brooks K."/>
            <person name="Quail M.A."/>
            <person name="Pineiro S.A."/>
            <person name="Hobley L."/>
            <person name="Sockett R.E."/>
            <person name="Bentley S.D."/>
            <person name="Parkhill J."/>
            <person name="Williams H.N."/>
            <person name="Stine O.C."/>
        </authorList>
    </citation>
    <scope>NUCLEOTIDE SEQUENCE [LARGE SCALE GENOMIC DNA]</scope>
    <source>
        <strain evidence="3">ATCC BAA-682 / DSM 15412 / SJ</strain>
    </source>
</reference>
<feature type="transmembrane region" description="Helical" evidence="1">
    <location>
        <begin position="75"/>
        <end position="95"/>
    </location>
</feature>
<organism evidence="2 3">
    <name type="scientific">Halobacteriovorax marinus (strain ATCC BAA-682 / DSM 15412 / SJ)</name>
    <name type="common">Bacteriovorax marinus</name>
    <dbReference type="NCBI Taxonomy" id="862908"/>
    <lineage>
        <taxon>Bacteria</taxon>
        <taxon>Pseudomonadati</taxon>
        <taxon>Bdellovibrionota</taxon>
        <taxon>Bacteriovoracia</taxon>
        <taxon>Bacteriovoracales</taxon>
        <taxon>Halobacteriovoraceae</taxon>
        <taxon>Halobacteriovorax</taxon>
    </lineage>
</organism>
<dbReference type="AlphaFoldDB" id="E1X5T2"/>
<dbReference type="PANTHER" id="PTHR38446:SF1">
    <property type="entry name" value="BLL0914 PROTEIN"/>
    <property type="match status" value="1"/>
</dbReference>
<accession>E1X5T2</accession>
<dbReference type="Pfam" id="PF06993">
    <property type="entry name" value="DUF1304"/>
    <property type="match status" value="1"/>
</dbReference>
<dbReference type="PANTHER" id="PTHR38446">
    <property type="entry name" value="BLL0914 PROTEIN"/>
    <property type="match status" value="1"/>
</dbReference>